<dbReference type="PANTHER" id="PTHR42776:SF27">
    <property type="entry name" value="DIPEPTIDYL PEPTIDASE FAMILY MEMBER 6"/>
    <property type="match status" value="1"/>
</dbReference>
<dbReference type="SUPFAM" id="SSF82171">
    <property type="entry name" value="DPP6 N-terminal domain-like"/>
    <property type="match status" value="1"/>
</dbReference>
<evidence type="ECO:0000256" key="2">
    <source>
        <dbReference type="SAM" id="SignalP"/>
    </source>
</evidence>
<reference evidence="4 5" key="1">
    <citation type="submission" date="2018-07" db="EMBL/GenBank/DDBJ databases">
        <title>Dyella solisilvae sp. nov., isolated from the pine and broad-leaved mixed forest soil.</title>
        <authorList>
            <person name="Gao Z."/>
            <person name="Qiu L."/>
        </authorList>
    </citation>
    <scope>NUCLEOTIDE SEQUENCE [LARGE SCALE GENOMIC DNA]</scope>
    <source>
        <strain evidence="4 5">DHG54</strain>
    </source>
</reference>
<dbReference type="Proteomes" id="UP000254711">
    <property type="component" value="Unassembled WGS sequence"/>
</dbReference>
<dbReference type="Gene3D" id="3.40.50.1820">
    <property type="entry name" value="alpha/beta hydrolase"/>
    <property type="match status" value="1"/>
</dbReference>
<keyword evidence="5" id="KW-1185">Reference proteome</keyword>
<feature type="chain" id="PRO_5017026081" evidence="2">
    <location>
        <begin position="22"/>
        <end position="673"/>
    </location>
</feature>
<keyword evidence="1" id="KW-0378">Hydrolase</keyword>
<gene>
    <name evidence="4" type="ORF">DVT68_06635</name>
</gene>
<comment type="caution">
    <text evidence="4">The sequence shown here is derived from an EMBL/GenBank/DDBJ whole genome shotgun (WGS) entry which is preliminary data.</text>
</comment>
<evidence type="ECO:0000256" key="1">
    <source>
        <dbReference type="ARBA" id="ARBA00022801"/>
    </source>
</evidence>
<dbReference type="GO" id="GO:0004252">
    <property type="term" value="F:serine-type endopeptidase activity"/>
    <property type="evidence" value="ECO:0007669"/>
    <property type="project" value="TreeGrafter"/>
</dbReference>
<organism evidence="4 5">
    <name type="scientific">Dyella solisilvae</name>
    <dbReference type="NCBI Taxonomy" id="1920168"/>
    <lineage>
        <taxon>Bacteria</taxon>
        <taxon>Pseudomonadati</taxon>
        <taxon>Pseudomonadota</taxon>
        <taxon>Gammaproteobacteria</taxon>
        <taxon>Lysobacterales</taxon>
        <taxon>Rhodanobacteraceae</taxon>
        <taxon>Dyella</taxon>
    </lineage>
</organism>
<protein>
    <submittedName>
        <fullName evidence="4">S9 family peptidase</fullName>
    </submittedName>
</protein>
<dbReference type="InterPro" id="IPR001375">
    <property type="entry name" value="Peptidase_S9_cat"/>
</dbReference>
<sequence length="673" mass="73929">MTRRRSAAIALALLCIAPAVAAAVESATIATRDFIRPSEFTDVLLSPDGRYISALAPRPNTPYENMLAVIDTTTGKPVSSIRAGSRNEILEYRWVNDHRLVLAFATRVGSLATPSPTGELMAFDADGNHGIYLFGARGNVSADSNHMQQGGLRRDAYAKLLSSAPFGDERFLLVQTQPFTDHREGSVPSIERLDVASGESRRVLEGPAPDVSMTLDHTGEVRAAYSDGLLWTREAHGKWTLSNNPNASHVGISPIGFNHDNTRLYVEVTHPEGPDSIELMDLQSSERTLLYRGEFADPGELLPAADGSDFYGVITGDGVQAVHFFDLHGIEAQITDALAASFPGQLIRLTSFTRDGRLAIVDVSSDRNPGDYYLFDLDKSQARYLFSERRWLPTKRMRPMQPIALNARDGVQLHGFLTEPEGKGPFPMVVLPHGGPHGLFDQWMFDEETQLLASRGYAVLQINYRGSGGYGAHFENMGYRQWGLAMQDDITDATRWAIREGHADSARVCIYGGSYGGYAALEGAVREPDLYRCAIGYAGVYDLRLQLTKSDTQRTDSGLDYLHEAMGDDTADLLRRSPIAGADQIKANLLLIHGYLDERAPYAHFKALTNALDKQRKHYESLVESSEGHGFFLLDHQLAMYDKLLDFLARNIGPSSAATGDTTATSRTLPANP</sequence>
<evidence type="ECO:0000313" key="4">
    <source>
        <dbReference type="EMBL" id="RDJ00466.1"/>
    </source>
</evidence>
<feature type="signal peptide" evidence="2">
    <location>
        <begin position="1"/>
        <end position="21"/>
    </location>
</feature>
<evidence type="ECO:0000259" key="3">
    <source>
        <dbReference type="Pfam" id="PF00326"/>
    </source>
</evidence>
<keyword evidence="2" id="KW-0732">Signal</keyword>
<name>A0A370KCT2_9GAMM</name>
<dbReference type="GO" id="GO:0006508">
    <property type="term" value="P:proteolysis"/>
    <property type="evidence" value="ECO:0007669"/>
    <property type="project" value="InterPro"/>
</dbReference>
<feature type="domain" description="Peptidase S9 prolyl oligopeptidase catalytic" evidence="3">
    <location>
        <begin position="443"/>
        <end position="653"/>
    </location>
</feature>
<dbReference type="PANTHER" id="PTHR42776">
    <property type="entry name" value="SERINE PEPTIDASE S9 FAMILY MEMBER"/>
    <property type="match status" value="1"/>
</dbReference>
<evidence type="ECO:0000313" key="5">
    <source>
        <dbReference type="Proteomes" id="UP000254711"/>
    </source>
</evidence>
<dbReference type="EMBL" id="QQSY01000001">
    <property type="protein sequence ID" value="RDJ00466.1"/>
    <property type="molecule type" value="Genomic_DNA"/>
</dbReference>
<dbReference type="OrthoDB" id="4269629at2"/>
<proteinExistence type="predicted"/>
<dbReference type="RefSeq" id="WP_114824190.1">
    <property type="nucleotide sequence ID" value="NZ_QQSY01000001.1"/>
</dbReference>
<dbReference type="InterPro" id="IPR029058">
    <property type="entry name" value="AB_hydrolase_fold"/>
</dbReference>
<accession>A0A370KCT2</accession>
<dbReference type="SUPFAM" id="SSF53474">
    <property type="entry name" value="alpha/beta-Hydrolases"/>
    <property type="match status" value="1"/>
</dbReference>
<dbReference type="Pfam" id="PF00326">
    <property type="entry name" value="Peptidase_S9"/>
    <property type="match status" value="1"/>
</dbReference>
<dbReference type="AlphaFoldDB" id="A0A370KCT2"/>